<feature type="chain" id="PRO_5012241059" evidence="1">
    <location>
        <begin position="25"/>
        <end position="364"/>
    </location>
</feature>
<evidence type="ECO:0000313" key="3">
    <source>
        <dbReference type="Proteomes" id="UP000198281"/>
    </source>
</evidence>
<gene>
    <name evidence="2" type="ORF">SAMN06295912_105216</name>
</gene>
<proteinExistence type="predicted"/>
<feature type="signal peptide" evidence="1">
    <location>
        <begin position="1"/>
        <end position="24"/>
    </location>
</feature>
<evidence type="ECO:0000313" key="2">
    <source>
        <dbReference type="EMBL" id="SNS39758.1"/>
    </source>
</evidence>
<dbReference type="OrthoDB" id="7594871at2"/>
<accession>A0A239E640</accession>
<name>A0A239E640_9SPHN</name>
<sequence>MTGPYPARLALAAALLLLAPPALAQPADTPASAVWAGDPASGPLVHKPTGASFPAAYGIFRRSRAIALAPDGSDVAINYDAQDGDTHTRLSIYLYKPQGAEQHELKGALAAIAARSPKAFVWVSGPFAIAAPASSPVPLRAFKGTYKTGIGPATVMDYIYLADLGKWSVKVRATITQVRDPAQEGAIDIIVRELPWAAVLAANGDCTGAACRTSGTVPFDSHMVESMLPSLLAKTMSFDATAERALPEIGRIETPPLGDVAIRRSTKAPLLYFAEVKDLGIFRLVRLPDQMARLVDGAFGRLSIEGPVYAVTIDSAGNLLMPRFFAGEPTPAQFGAAVREFVLHSTASPFVTVAETVAAMPDGQ</sequence>
<organism evidence="2 3">
    <name type="scientific">Edaphosphingomonas laterariae</name>
    <dbReference type="NCBI Taxonomy" id="861865"/>
    <lineage>
        <taxon>Bacteria</taxon>
        <taxon>Pseudomonadati</taxon>
        <taxon>Pseudomonadota</taxon>
        <taxon>Alphaproteobacteria</taxon>
        <taxon>Sphingomonadales</taxon>
        <taxon>Rhizorhabdaceae</taxon>
        <taxon>Edaphosphingomonas</taxon>
    </lineage>
</organism>
<keyword evidence="1" id="KW-0732">Signal</keyword>
<dbReference type="RefSeq" id="WP_089218916.1">
    <property type="nucleotide sequence ID" value="NZ_FZOS01000005.1"/>
</dbReference>
<keyword evidence="3" id="KW-1185">Reference proteome</keyword>
<dbReference type="EMBL" id="FZOS01000005">
    <property type="protein sequence ID" value="SNS39758.1"/>
    <property type="molecule type" value="Genomic_DNA"/>
</dbReference>
<dbReference type="Proteomes" id="UP000198281">
    <property type="component" value="Unassembled WGS sequence"/>
</dbReference>
<dbReference type="AlphaFoldDB" id="A0A239E640"/>
<evidence type="ECO:0000256" key="1">
    <source>
        <dbReference type="SAM" id="SignalP"/>
    </source>
</evidence>
<reference evidence="3" key="1">
    <citation type="submission" date="2017-06" db="EMBL/GenBank/DDBJ databases">
        <authorList>
            <person name="Varghese N."/>
            <person name="Submissions S."/>
        </authorList>
    </citation>
    <scope>NUCLEOTIDE SEQUENCE [LARGE SCALE GENOMIC DNA]</scope>
    <source>
        <strain evidence="3">LNB2</strain>
    </source>
</reference>
<protein>
    <submittedName>
        <fullName evidence="2">Uncharacterized protein</fullName>
    </submittedName>
</protein>